<organism evidence="1 2">
    <name type="scientific">Cetraspora pellucida</name>
    <dbReference type="NCBI Taxonomy" id="1433469"/>
    <lineage>
        <taxon>Eukaryota</taxon>
        <taxon>Fungi</taxon>
        <taxon>Fungi incertae sedis</taxon>
        <taxon>Mucoromycota</taxon>
        <taxon>Glomeromycotina</taxon>
        <taxon>Glomeromycetes</taxon>
        <taxon>Diversisporales</taxon>
        <taxon>Gigasporaceae</taxon>
        <taxon>Cetraspora</taxon>
    </lineage>
</organism>
<dbReference type="EMBL" id="CAJVPW010073297">
    <property type="protein sequence ID" value="CAG8795199.1"/>
    <property type="molecule type" value="Genomic_DNA"/>
</dbReference>
<feature type="non-terminal residue" evidence="1">
    <location>
        <position position="1"/>
    </location>
</feature>
<reference evidence="1" key="1">
    <citation type="submission" date="2021-06" db="EMBL/GenBank/DDBJ databases">
        <authorList>
            <person name="Kallberg Y."/>
            <person name="Tangrot J."/>
            <person name="Rosling A."/>
        </authorList>
    </citation>
    <scope>NUCLEOTIDE SEQUENCE</scope>
    <source>
        <strain evidence="1">28 12/20/2015</strain>
    </source>
</reference>
<evidence type="ECO:0000313" key="1">
    <source>
        <dbReference type="EMBL" id="CAG8795199.1"/>
    </source>
</evidence>
<dbReference type="Proteomes" id="UP000789366">
    <property type="component" value="Unassembled WGS sequence"/>
</dbReference>
<evidence type="ECO:0000313" key="2">
    <source>
        <dbReference type="Proteomes" id="UP000789366"/>
    </source>
</evidence>
<keyword evidence="2" id="KW-1185">Reference proteome</keyword>
<proteinExistence type="predicted"/>
<gene>
    <name evidence="1" type="ORF">SPELUC_LOCUS17580</name>
</gene>
<accession>A0ACA9RIN7</accession>
<name>A0ACA9RIN7_9GLOM</name>
<feature type="non-terminal residue" evidence="1">
    <location>
        <position position="101"/>
    </location>
</feature>
<sequence>KLVLKEVPHKNLASWDKQVKIEIERTKALSTQGHEEGQTDTSKDSINTTIDDTYEKQATTNNVLGKEKTTMQSFYNMENDNGNSLFDNIQETNSYINLQED</sequence>
<protein>
    <submittedName>
        <fullName evidence="1">4359_t:CDS:1</fullName>
    </submittedName>
</protein>
<comment type="caution">
    <text evidence="1">The sequence shown here is derived from an EMBL/GenBank/DDBJ whole genome shotgun (WGS) entry which is preliminary data.</text>
</comment>